<proteinExistence type="predicted"/>
<feature type="compositionally biased region" description="Low complexity" evidence="1">
    <location>
        <begin position="860"/>
        <end position="876"/>
    </location>
</feature>
<feature type="compositionally biased region" description="Basic and acidic residues" evidence="1">
    <location>
        <begin position="777"/>
        <end position="796"/>
    </location>
</feature>
<feature type="region of interest" description="Disordered" evidence="1">
    <location>
        <begin position="706"/>
        <end position="739"/>
    </location>
</feature>
<organism evidence="2">
    <name type="scientific">Davidia involucrata</name>
    <name type="common">Dove tree</name>
    <dbReference type="NCBI Taxonomy" id="16924"/>
    <lineage>
        <taxon>Eukaryota</taxon>
        <taxon>Viridiplantae</taxon>
        <taxon>Streptophyta</taxon>
        <taxon>Embryophyta</taxon>
        <taxon>Tracheophyta</taxon>
        <taxon>Spermatophyta</taxon>
        <taxon>Magnoliopsida</taxon>
        <taxon>eudicotyledons</taxon>
        <taxon>Gunneridae</taxon>
        <taxon>Pentapetalae</taxon>
        <taxon>asterids</taxon>
        <taxon>Cornales</taxon>
        <taxon>Nyssaceae</taxon>
        <taxon>Davidia</taxon>
    </lineage>
</organism>
<feature type="compositionally biased region" description="Basic residues" evidence="1">
    <location>
        <begin position="478"/>
        <end position="490"/>
    </location>
</feature>
<feature type="region of interest" description="Disordered" evidence="1">
    <location>
        <begin position="1255"/>
        <end position="1285"/>
    </location>
</feature>
<sequence>MKSSTRLDSAIFQLTPTRTRCDLIIIANEKTEKIASGLLNPFLAHLKTAQDQIAKGGYTILLEPGAGTDATWFTKGTVERFVRFVSTPEILERVHTIESEILQIEEAIAIQGNNDLGLSTVENHQAKPGGSSEGSKPTLDSNEEKAIVLYKPGTHPSEANGSSTQEGNSKVQLLKVLETRKTMLQKEQGMAFARAVAAGFDIDHMAPLVSFAEFFGASRLMDACLRFMDLWKGKHESGQWLEIEAAEAMSSRSDFSTRNTSGIMLSSVANKHNESRNELASENNAKAGIDTSAAERPPMDHQVPVGPQEYFQGQFPHPMFSPWPVHSSPGSIPVFQAYPMQGMPYYQNYPGNGPFYPPPYPPVEDSGLNVGHRTGQKRHSLDSRGSHTESETWEMDASKTGSQDDLELDEEVSQSQKPRKKAGRSGKKQSGMVVIRNINYITSKRQNSSGNESESASESETDKEAGELRANAPEMMHKKSLRSSKRKGSHVKSIDELNSFDKEETIYGKETDSGHWQAFQKCLLRDADEDNRAANQGIFAMEKNVQIKRQQNTVGDDPLALGGRDPVEVQEGRITEFHKVSGNVTRMLRASNDEVLISRGDGYYGDGRESTDDVQFTEINGRKGVYRRTANDDFMIGGRENQSDFASSSDPVAVNGFERATNNLDRSLSRDMADESFIVPFRSMSLDQVGTDDRTAIDMDSELPSMLQKSENSSNRIGNQVNFEPDDLSLMPERGTEKMSFGYDPALDYEMQAHVEEAASVDDRNKEVVSDVKQGSKKSEKDRRSKVISDASDKKKTAGPIRKGKPSKMSPLDDARARAERLRTFKADLQKMKKEKEEEELKRLEALKIERQKRIAAKGSSTSTRSSLPSLQTRRQTPTKLSPSSHKGSKFSDSEPGLSSPLQRSKIRTTSLGSSDSQKASKASKSNNGSHLEGNRLSRSVSSLSDPKKESSGVTPDLKASRARIRRLSEPKTISGHHVTSAKLRSAEPVSKLKVSDGPETKKISAIMKHDRSKAASLPELKIKTSKGALDVGQNKSVEKEMTRKVNRSKPSVSSETAELNRNIGKISHQSDVDDNPVVEKTVVMLECEKPSIPIVHASDEKTGIQKGHYDNHDRGEKIEVVSEYTAIRAPASPMDGVDREPIQSRLPEQPSSYEVKTGYAEKESPKFSSISTTERPYLAPYARLSSLEDPCTGNSEYSKVPPASLDVVTTGMEPARAHVYDFNNMKLENIPETMEKPQVKESSKGFRRLLKFGRKNHSSAAGDRSVESDNASVNGSEADDNTAYTASSEVYTLKNLISQDETSTANTTTQKTSRHFSLLSPFRSKTSEKKLTT</sequence>
<dbReference type="EMBL" id="GHES01030911">
    <property type="protein sequence ID" value="MPA61470.1"/>
    <property type="molecule type" value="Transcribed_RNA"/>
</dbReference>
<feature type="compositionally biased region" description="Low complexity" evidence="1">
    <location>
        <begin position="1303"/>
        <end position="1312"/>
    </location>
</feature>
<feature type="compositionally biased region" description="Low complexity" evidence="1">
    <location>
        <begin position="913"/>
        <end position="930"/>
    </location>
</feature>
<feature type="compositionally biased region" description="Basic and acidic residues" evidence="1">
    <location>
        <begin position="758"/>
        <end position="770"/>
    </location>
</feature>
<feature type="region of interest" description="Disordered" evidence="1">
    <location>
        <begin position="758"/>
        <end position="817"/>
    </location>
</feature>
<evidence type="ECO:0000256" key="1">
    <source>
        <dbReference type="SAM" id="MobiDB-lite"/>
    </source>
</evidence>
<reference evidence="2" key="1">
    <citation type="submission" date="2019-08" db="EMBL/GenBank/DDBJ databases">
        <title>Reference gene set and small RNA set construction with multiple tissues from Davidia involucrata Baill.</title>
        <authorList>
            <person name="Yang H."/>
            <person name="Zhou C."/>
            <person name="Li G."/>
            <person name="Wang J."/>
            <person name="Gao P."/>
            <person name="Wang M."/>
            <person name="Wang R."/>
            <person name="Zhao Y."/>
        </authorList>
    </citation>
    <scope>NUCLEOTIDE SEQUENCE</scope>
    <source>
        <tissue evidence="2">Mixed with DoveR01_LX</tissue>
    </source>
</reference>
<feature type="region of interest" description="Disordered" evidence="1">
    <location>
        <begin position="356"/>
        <end position="492"/>
    </location>
</feature>
<gene>
    <name evidence="2" type="ORF">Din_030911</name>
</gene>
<dbReference type="PANTHER" id="PTHR31008">
    <property type="entry name" value="COP1-INTERACTING PROTEIN-RELATED"/>
    <property type="match status" value="1"/>
</dbReference>
<feature type="region of interest" description="Disordered" evidence="1">
    <location>
        <begin position="850"/>
        <end position="997"/>
    </location>
</feature>
<feature type="compositionally biased region" description="Basic residues" evidence="1">
    <location>
        <begin position="417"/>
        <end position="427"/>
    </location>
</feature>
<feature type="compositionally biased region" description="Polar residues" evidence="1">
    <location>
        <begin position="900"/>
        <end position="912"/>
    </location>
</feature>
<evidence type="ECO:0008006" key="3">
    <source>
        <dbReference type="Google" id="ProtNLM"/>
    </source>
</evidence>
<feature type="region of interest" description="Disordered" evidence="1">
    <location>
        <begin position="119"/>
        <end position="140"/>
    </location>
</feature>
<dbReference type="PANTHER" id="PTHR31008:SF2">
    <property type="entry name" value="COP1-INTERACTING PROTEIN-LIKE PROTEIN"/>
    <property type="match status" value="1"/>
</dbReference>
<accession>A0A5B7AXM5</accession>
<evidence type="ECO:0000313" key="2">
    <source>
        <dbReference type="EMBL" id="MPA61470.1"/>
    </source>
</evidence>
<name>A0A5B7AXM5_DAVIN</name>
<feature type="compositionally biased region" description="Basic and acidic residues" evidence="1">
    <location>
        <begin position="379"/>
        <end position="390"/>
    </location>
</feature>
<protein>
    <recommendedName>
        <fullName evidence="3">COP1-interacting protein 7</fullName>
    </recommendedName>
</protein>
<feature type="region of interest" description="Disordered" evidence="1">
    <location>
        <begin position="1297"/>
        <end position="1334"/>
    </location>
</feature>
<feature type="compositionally biased region" description="Polar residues" evidence="1">
    <location>
        <begin position="707"/>
        <end position="722"/>
    </location>
</feature>